<evidence type="ECO:0000256" key="3">
    <source>
        <dbReference type="PROSITE-ProRule" id="PRU00169"/>
    </source>
</evidence>
<proteinExistence type="predicted"/>
<evidence type="ECO:0000256" key="2">
    <source>
        <dbReference type="ARBA" id="ARBA00022840"/>
    </source>
</evidence>
<dbReference type="GO" id="GO:0051782">
    <property type="term" value="P:negative regulation of cell division"/>
    <property type="evidence" value="ECO:0007669"/>
    <property type="project" value="TreeGrafter"/>
</dbReference>
<evidence type="ECO:0000256" key="1">
    <source>
        <dbReference type="ARBA" id="ARBA00022741"/>
    </source>
</evidence>
<dbReference type="GO" id="GO:0009898">
    <property type="term" value="C:cytoplasmic side of plasma membrane"/>
    <property type="evidence" value="ECO:0007669"/>
    <property type="project" value="TreeGrafter"/>
</dbReference>
<name>A0A2T7FX68_9RHOB</name>
<dbReference type="Proteomes" id="UP000244817">
    <property type="component" value="Unassembled WGS sequence"/>
</dbReference>
<dbReference type="SUPFAM" id="SSF52540">
    <property type="entry name" value="P-loop containing nucleoside triphosphate hydrolases"/>
    <property type="match status" value="1"/>
</dbReference>
<feature type="domain" description="Response regulatory" evidence="4">
    <location>
        <begin position="1"/>
        <end position="129"/>
    </location>
</feature>
<evidence type="ECO:0000313" key="6">
    <source>
        <dbReference type="Proteomes" id="UP000244817"/>
    </source>
</evidence>
<dbReference type="GO" id="GO:0005524">
    <property type="term" value="F:ATP binding"/>
    <property type="evidence" value="ECO:0007669"/>
    <property type="project" value="UniProtKB-KW"/>
</dbReference>
<dbReference type="InterPro" id="IPR050625">
    <property type="entry name" value="ParA/MinD_ATPase"/>
</dbReference>
<dbReference type="EMBL" id="QCYG01000005">
    <property type="protein sequence ID" value="PVA06760.1"/>
    <property type="molecule type" value="Genomic_DNA"/>
</dbReference>
<keyword evidence="6" id="KW-1185">Reference proteome</keyword>
<dbReference type="PANTHER" id="PTHR43384">
    <property type="entry name" value="SEPTUM SITE-DETERMINING PROTEIN MIND HOMOLOG, CHLOROPLASTIC-RELATED"/>
    <property type="match status" value="1"/>
</dbReference>
<organism evidence="5 6">
    <name type="scientific">Thalassorhabdomicrobium marinisediminis</name>
    <dbReference type="NCBI Taxonomy" id="2170577"/>
    <lineage>
        <taxon>Bacteria</taxon>
        <taxon>Pseudomonadati</taxon>
        <taxon>Pseudomonadota</taxon>
        <taxon>Alphaproteobacteria</taxon>
        <taxon>Rhodobacterales</taxon>
        <taxon>Paracoccaceae</taxon>
        <taxon>Thalassorhabdomicrobium</taxon>
    </lineage>
</organism>
<dbReference type="RefSeq" id="WP_108640918.1">
    <property type="nucleotide sequence ID" value="NZ_QCYG01000005.1"/>
</dbReference>
<dbReference type="GO" id="GO:0000160">
    <property type="term" value="P:phosphorelay signal transduction system"/>
    <property type="evidence" value="ECO:0007669"/>
    <property type="project" value="InterPro"/>
</dbReference>
<dbReference type="Gene3D" id="3.40.50.300">
    <property type="entry name" value="P-loop containing nucleotide triphosphate hydrolases"/>
    <property type="match status" value="1"/>
</dbReference>
<keyword evidence="2" id="KW-0067">ATP-binding</keyword>
<dbReference type="GO" id="GO:0005829">
    <property type="term" value="C:cytosol"/>
    <property type="evidence" value="ECO:0007669"/>
    <property type="project" value="TreeGrafter"/>
</dbReference>
<protein>
    <recommendedName>
        <fullName evidence="4">Response regulatory domain-containing protein</fullName>
    </recommendedName>
</protein>
<dbReference type="InterPro" id="IPR027417">
    <property type="entry name" value="P-loop_NTPase"/>
</dbReference>
<gene>
    <name evidence="5" type="ORF">DC363_09555</name>
</gene>
<keyword evidence="1" id="KW-0547">Nucleotide-binding</keyword>
<dbReference type="Gene3D" id="3.40.50.2300">
    <property type="match status" value="1"/>
</dbReference>
<evidence type="ECO:0000259" key="4">
    <source>
        <dbReference type="PROSITE" id="PS50110"/>
    </source>
</evidence>
<dbReference type="OrthoDB" id="8281972at2"/>
<evidence type="ECO:0000313" key="5">
    <source>
        <dbReference type="EMBL" id="PVA06760.1"/>
    </source>
</evidence>
<comment type="caution">
    <text evidence="3">Lacks conserved residue(s) required for the propagation of feature annotation.</text>
</comment>
<dbReference type="InterPro" id="IPR001789">
    <property type="entry name" value="Sig_transdc_resp-reg_receiver"/>
</dbReference>
<comment type="caution">
    <text evidence="5">The sequence shown here is derived from an EMBL/GenBank/DDBJ whole genome shotgun (WGS) entry which is preliminary data.</text>
</comment>
<dbReference type="PANTHER" id="PTHR43384:SF6">
    <property type="entry name" value="SEPTUM SITE-DETERMINING PROTEIN MIND HOMOLOG, CHLOROPLASTIC"/>
    <property type="match status" value="1"/>
</dbReference>
<dbReference type="PROSITE" id="PS50110">
    <property type="entry name" value="RESPONSE_REGULATORY"/>
    <property type="match status" value="1"/>
</dbReference>
<reference evidence="5 6" key="1">
    <citation type="submission" date="2018-04" db="EMBL/GenBank/DDBJ databases">
        <title>Pelagivirga bohaiensis gen. nov., sp. nov., a bacterium isolated from the Bohai Sea.</title>
        <authorList>
            <person name="Ji X."/>
        </authorList>
    </citation>
    <scope>NUCLEOTIDE SEQUENCE [LARGE SCALE GENOMIC DNA]</scope>
    <source>
        <strain evidence="5 6">BH-SD16</strain>
    </source>
</reference>
<accession>A0A2T7FX68</accession>
<sequence length="395" mass="41242">MPFDSTTSKDLTTVQAYVCSDAGAAVARAVFERYGGTASALHGGGLSGATRLSTGARLADIVLAEIGSIPVEMACECVAEISASGAHVIVLGDQADIATYRAMLKAGATDYFSFPVTPEDILAVRPKALVAAPVKLLSLAVMGSNGGVGASLLAQNLAFHAAAAKGAGLRTALIDADLQFGSQAIDMDRDETAGLFDALMAPERIDETFIGATMDPLADRLLMYSQQVRMGQDALPYEGGLSGILPPLPTAFEAVITDLPRETLMRREDLAGHFDALLLVMPAGFSGVSAATRLMERLSARNPDLAIQPVLSELHADAGLSRKDIERTLGHALAGTLPRCDAPIVRAQRAAKPLVAVQPRGGYAKAVKALWSAAQVARPATPNAAKPPVKRRFFG</sequence>
<dbReference type="AlphaFoldDB" id="A0A2T7FX68"/>
<dbReference type="GO" id="GO:0016887">
    <property type="term" value="F:ATP hydrolysis activity"/>
    <property type="evidence" value="ECO:0007669"/>
    <property type="project" value="TreeGrafter"/>
</dbReference>